<protein>
    <submittedName>
        <fullName evidence="2">Uncharacterized protein</fullName>
    </submittedName>
</protein>
<name>A0A1M5THF2_9BRAD</name>
<accession>A0A1M5THF2</accession>
<evidence type="ECO:0000313" key="3">
    <source>
        <dbReference type="Proteomes" id="UP000189796"/>
    </source>
</evidence>
<dbReference type="RefSeq" id="WP_154072479.1">
    <property type="nucleotide sequence ID" value="NZ_LT670817.1"/>
</dbReference>
<feature type="coiled-coil region" evidence="1">
    <location>
        <begin position="29"/>
        <end position="56"/>
    </location>
</feature>
<reference evidence="2 3" key="1">
    <citation type="submission" date="2016-11" db="EMBL/GenBank/DDBJ databases">
        <authorList>
            <person name="Jaros S."/>
            <person name="Januszkiewicz K."/>
            <person name="Wedrychowicz H."/>
        </authorList>
    </citation>
    <scope>NUCLEOTIDE SEQUENCE [LARGE SCALE GENOMIC DNA]</scope>
    <source>
        <strain evidence="2 3">GAS138</strain>
    </source>
</reference>
<sequence>MKSVRPMASVGRSKFKKRAKLKSVAAANIVQRYTELVRLRRQVQELEQDKGLLSTRALPDQRVIDCR</sequence>
<proteinExistence type="predicted"/>
<dbReference type="Proteomes" id="UP000189796">
    <property type="component" value="Chromosome I"/>
</dbReference>
<evidence type="ECO:0000256" key="1">
    <source>
        <dbReference type="SAM" id="Coils"/>
    </source>
</evidence>
<dbReference type="AlphaFoldDB" id="A0A1M5THF2"/>
<evidence type="ECO:0000313" key="2">
    <source>
        <dbReference type="EMBL" id="SHH50119.1"/>
    </source>
</evidence>
<dbReference type="EMBL" id="LT670817">
    <property type="protein sequence ID" value="SHH50119.1"/>
    <property type="molecule type" value="Genomic_DNA"/>
</dbReference>
<organism evidence="2 3">
    <name type="scientific">Bradyrhizobium erythrophlei</name>
    <dbReference type="NCBI Taxonomy" id="1437360"/>
    <lineage>
        <taxon>Bacteria</taxon>
        <taxon>Pseudomonadati</taxon>
        <taxon>Pseudomonadota</taxon>
        <taxon>Alphaproteobacteria</taxon>
        <taxon>Hyphomicrobiales</taxon>
        <taxon>Nitrobacteraceae</taxon>
        <taxon>Bradyrhizobium</taxon>
    </lineage>
</organism>
<gene>
    <name evidence="2" type="ORF">SAMN05443248_5019</name>
</gene>
<keyword evidence="1" id="KW-0175">Coiled coil</keyword>